<dbReference type="PANTHER" id="PTHR43777:SF1">
    <property type="entry name" value="MOLYBDENUM COFACTOR CYTIDYLYLTRANSFERASE"/>
    <property type="match status" value="1"/>
</dbReference>
<dbReference type="GO" id="GO:0016779">
    <property type="term" value="F:nucleotidyltransferase activity"/>
    <property type="evidence" value="ECO:0007669"/>
    <property type="project" value="UniProtKB-ARBA"/>
</dbReference>
<gene>
    <name evidence="2" type="ORF">BHU72_10855</name>
</gene>
<dbReference type="OrthoDB" id="285216at2"/>
<sequence length="214" mass="24201">MSKTIGVAIMAAGNSTRMGTQKLLLPIKGKPMIEHVIRTVLQIPWSQIVVICNHETTHPVQDILCSLTTTETDEVLSLHMKTNQPLSIHTVSSHEKSTSVKIATESFDPHIDGYLFIQGDQPFIDKDILLAIQNLFDSMNDKERNTIIAPVFAGERQSPVLFGAGWRKELMDLQGDLGGRALMHMAQSFVYELPWHDHKCFVDIDTEIEYHHWK</sequence>
<protein>
    <recommendedName>
        <fullName evidence="1">MobA-like NTP transferase domain-containing protein</fullName>
    </recommendedName>
</protein>
<dbReference type="Proteomes" id="UP000095255">
    <property type="component" value="Unassembled WGS sequence"/>
</dbReference>
<dbReference type="STRING" id="1390249.BHU72_10855"/>
<dbReference type="SUPFAM" id="SSF53448">
    <property type="entry name" value="Nucleotide-diphospho-sugar transferases"/>
    <property type="match status" value="1"/>
</dbReference>
<organism evidence="2 3">
    <name type="scientific">Desulfuribacillus stibiiarsenatis</name>
    <dbReference type="NCBI Taxonomy" id="1390249"/>
    <lineage>
        <taxon>Bacteria</taxon>
        <taxon>Bacillati</taxon>
        <taxon>Bacillota</taxon>
        <taxon>Desulfuribacillia</taxon>
        <taxon>Desulfuribacillales</taxon>
        <taxon>Desulfuribacillaceae</taxon>
        <taxon>Desulfuribacillus</taxon>
    </lineage>
</organism>
<dbReference type="InterPro" id="IPR029044">
    <property type="entry name" value="Nucleotide-diphossugar_trans"/>
</dbReference>
<dbReference type="EMBL" id="MJAT01000039">
    <property type="protein sequence ID" value="OEH84305.1"/>
    <property type="molecule type" value="Genomic_DNA"/>
</dbReference>
<dbReference type="PANTHER" id="PTHR43777">
    <property type="entry name" value="MOLYBDENUM COFACTOR CYTIDYLYLTRANSFERASE"/>
    <property type="match status" value="1"/>
</dbReference>
<reference evidence="2 3" key="1">
    <citation type="submission" date="2016-09" db="EMBL/GenBank/DDBJ databases">
        <title>Desulfuribacillus arsenicus sp. nov., an obligately anaerobic, dissimilatory arsenic- and antimonate-reducing bacterium isolated from anoxic sediments.</title>
        <authorList>
            <person name="Abin C.A."/>
            <person name="Hollibaugh J.T."/>
        </authorList>
    </citation>
    <scope>NUCLEOTIDE SEQUENCE [LARGE SCALE GENOMIC DNA]</scope>
    <source>
        <strain evidence="2 3">MLFW-2</strain>
    </source>
</reference>
<comment type="caution">
    <text evidence="2">The sequence shown here is derived from an EMBL/GenBank/DDBJ whole genome shotgun (WGS) entry which is preliminary data.</text>
</comment>
<proteinExistence type="predicted"/>
<dbReference type="RefSeq" id="WP_069703288.1">
    <property type="nucleotide sequence ID" value="NZ_MJAT01000039.1"/>
</dbReference>
<dbReference type="Pfam" id="PF12804">
    <property type="entry name" value="NTP_transf_3"/>
    <property type="match status" value="1"/>
</dbReference>
<evidence type="ECO:0000313" key="3">
    <source>
        <dbReference type="Proteomes" id="UP000095255"/>
    </source>
</evidence>
<dbReference type="Gene3D" id="3.90.550.10">
    <property type="entry name" value="Spore Coat Polysaccharide Biosynthesis Protein SpsA, Chain A"/>
    <property type="match status" value="1"/>
</dbReference>
<feature type="domain" description="MobA-like NTP transferase" evidence="1">
    <location>
        <begin position="8"/>
        <end position="184"/>
    </location>
</feature>
<evidence type="ECO:0000259" key="1">
    <source>
        <dbReference type="Pfam" id="PF12804"/>
    </source>
</evidence>
<name>A0A1E5L2E9_9FIRM</name>
<accession>A0A1E5L2E9</accession>
<evidence type="ECO:0000313" key="2">
    <source>
        <dbReference type="EMBL" id="OEH84305.1"/>
    </source>
</evidence>
<keyword evidence="3" id="KW-1185">Reference proteome</keyword>
<dbReference type="InterPro" id="IPR025877">
    <property type="entry name" value="MobA-like_NTP_Trfase"/>
</dbReference>
<dbReference type="CDD" id="cd04182">
    <property type="entry name" value="GT_2_like_f"/>
    <property type="match status" value="1"/>
</dbReference>
<dbReference type="AlphaFoldDB" id="A0A1E5L2E9"/>